<protein>
    <submittedName>
        <fullName evidence="4">Nucleotide-binding universal stress protein, UspA family</fullName>
    </submittedName>
</protein>
<dbReference type="CDD" id="cd00293">
    <property type="entry name" value="USP-like"/>
    <property type="match status" value="1"/>
</dbReference>
<dbReference type="Pfam" id="PF00582">
    <property type="entry name" value="Usp"/>
    <property type="match status" value="1"/>
</dbReference>
<evidence type="ECO:0000256" key="1">
    <source>
        <dbReference type="ARBA" id="ARBA00008791"/>
    </source>
</evidence>
<dbReference type="GeneID" id="35001391"/>
<dbReference type="PRINTS" id="PR01438">
    <property type="entry name" value="UNVRSLSTRESS"/>
</dbReference>
<accession>A0A2H4PZ44</accession>
<evidence type="ECO:0000259" key="3">
    <source>
        <dbReference type="Pfam" id="PF00582"/>
    </source>
</evidence>
<dbReference type="OrthoDB" id="43026at2157"/>
<proteinExistence type="inferred from homology"/>
<dbReference type="EMBL" id="FNYR01000011">
    <property type="protein sequence ID" value="SEI90977.1"/>
    <property type="molecule type" value="Genomic_DNA"/>
</dbReference>
<dbReference type="InterPro" id="IPR006015">
    <property type="entry name" value="Universal_stress_UspA"/>
</dbReference>
<dbReference type="STRING" id="1073996.SAMN05444271_11172"/>
<dbReference type="PANTHER" id="PTHR46268">
    <property type="entry name" value="STRESS RESPONSE PROTEIN NHAX"/>
    <property type="match status" value="1"/>
</dbReference>
<dbReference type="Proteomes" id="UP000198888">
    <property type="component" value="Unassembled WGS sequence"/>
</dbReference>
<dbReference type="RefSeq" id="WP_089672576.1">
    <property type="nucleotide sequence ID" value="NZ_CP024845.1"/>
</dbReference>
<reference evidence="4 5" key="1">
    <citation type="submission" date="2016-10" db="EMBL/GenBank/DDBJ databases">
        <authorList>
            <person name="de Groot N.N."/>
        </authorList>
    </citation>
    <scope>NUCLEOTIDE SEQUENCE [LARGE SCALE GENOMIC DNA]</scope>
    <source>
        <strain evidence="4 5">DSM 22187</strain>
    </source>
</reference>
<dbReference type="SUPFAM" id="SSF52402">
    <property type="entry name" value="Adenine nucleotide alpha hydrolases-like"/>
    <property type="match status" value="1"/>
</dbReference>
<organism evidence="4 5">
    <name type="scientific">Halohasta litchfieldiae</name>
    <dbReference type="NCBI Taxonomy" id="1073996"/>
    <lineage>
        <taxon>Archaea</taxon>
        <taxon>Methanobacteriati</taxon>
        <taxon>Methanobacteriota</taxon>
        <taxon>Stenosarchaea group</taxon>
        <taxon>Halobacteria</taxon>
        <taxon>Halobacteriales</taxon>
        <taxon>Haloferacaceae</taxon>
        <taxon>Halohasta</taxon>
    </lineage>
</organism>
<dbReference type="InterPro" id="IPR006016">
    <property type="entry name" value="UspA"/>
</dbReference>
<keyword evidence="5" id="KW-1185">Reference proteome</keyword>
<evidence type="ECO:0000256" key="2">
    <source>
        <dbReference type="SAM" id="MobiDB-lite"/>
    </source>
</evidence>
<sequence length="270" mass="28920">MIGVSETGSITEEYPRIGPCLLGPISEETTYRRAASVAHALATSRECDLLVSAEAEVADTADNPDSLPESHRDGHCSQTSPVETELSLDPVVSQHKPSALVIERDAKQHLIGELFSDCAERLSSKTDVLTVDGRGTTDRIASILVPIAGGHHSQLAVETAVAVARANDAAVDLFHVIESDDDESHDRGKTVLNSALATISEEDAERVDTWLYEASDATEAITEQSSYYDLTVMGAPTVGPLERFVFGSTTKHVQREADSPVIVAHAKDSE</sequence>
<evidence type="ECO:0000313" key="4">
    <source>
        <dbReference type="EMBL" id="SEI90977.1"/>
    </source>
</evidence>
<dbReference type="KEGG" id="hae:halTADL_0573"/>
<feature type="domain" description="UspA" evidence="3">
    <location>
        <begin position="143"/>
        <end position="264"/>
    </location>
</feature>
<dbReference type="AlphaFoldDB" id="A0A1H6UML9"/>
<name>A0A1H6UML9_9EURY</name>
<dbReference type="Gene3D" id="3.40.50.12370">
    <property type="match status" value="1"/>
</dbReference>
<feature type="region of interest" description="Disordered" evidence="2">
    <location>
        <begin position="58"/>
        <end position="86"/>
    </location>
</feature>
<gene>
    <name evidence="4" type="ORF">SAMN05444271_11172</name>
</gene>
<accession>A0A1H6UML9</accession>
<dbReference type="PANTHER" id="PTHR46268:SF25">
    <property type="entry name" value="USPA DOMAIN PROTEIN"/>
    <property type="match status" value="1"/>
</dbReference>
<evidence type="ECO:0000313" key="5">
    <source>
        <dbReference type="Proteomes" id="UP000198888"/>
    </source>
</evidence>
<comment type="similarity">
    <text evidence="1">Belongs to the universal stress protein A family.</text>
</comment>